<organism evidence="1 2">
    <name type="scientific">Aphis craccivora</name>
    <name type="common">Cowpea aphid</name>
    <dbReference type="NCBI Taxonomy" id="307492"/>
    <lineage>
        <taxon>Eukaryota</taxon>
        <taxon>Metazoa</taxon>
        <taxon>Ecdysozoa</taxon>
        <taxon>Arthropoda</taxon>
        <taxon>Hexapoda</taxon>
        <taxon>Insecta</taxon>
        <taxon>Pterygota</taxon>
        <taxon>Neoptera</taxon>
        <taxon>Paraneoptera</taxon>
        <taxon>Hemiptera</taxon>
        <taxon>Sternorrhyncha</taxon>
        <taxon>Aphidomorpha</taxon>
        <taxon>Aphidoidea</taxon>
        <taxon>Aphididae</taxon>
        <taxon>Aphidini</taxon>
        <taxon>Aphis</taxon>
        <taxon>Aphis</taxon>
    </lineage>
</organism>
<evidence type="ECO:0000313" key="1">
    <source>
        <dbReference type="EMBL" id="KAF0755518.1"/>
    </source>
</evidence>
<keyword evidence="1" id="KW-0695">RNA-directed DNA polymerase</keyword>
<name>A0A6G0YGL2_APHCR</name>
<dbReference type="GO" id="GO:0003964">
    <property type="term" value="F:RNA-directed DNA polymerase activity"/>
    <property type="evidence" value="ECO:0007669"/>
    <property type="project" value="UniProtKB-KW"/>
</dbReference>
<reference evidence="1 2" key="1">
    <citation type="submission" date="2019-08" db="EMBL/GenBank/DDBJ databases">
        <title>Whole genome of Aphis craccivora.</title>
        <authorList>
            <person name="Voronova N.V."/>
            <person name="Shulinski R.S."/>
            <person name="Bandarenka Y.V."/>
            <person name="Zhorov D.G."/>
            <person name="Warner D."/>
        </authorList>
    </citation>
    <scope>NUCLEOTIDE SEQUENCE [LARGE SCALE GENOMIC DNA]</scope>
    <source>
        <strain evidence="1">180601</strain>
        <tissue evidence="1">Whole Body</tissue>
    </source>
</reference>
<evidence type="ECO:0000313" key="2">
    <source>
        <dbReference type="Proteomes" id="UP000478052"/>
    </source>
</evidence>
<dbReference type="AlphaFoldDB" id="A0A6G0YGL2"/>
<protein>
    <submittedName>
        <fullName evidence="1">Putative RNA-directed DNA polymerase from transposon BS</fullName>
    </submittedName>
</protein>
<dbReference type="Proteomes" id="UP000478052">
    <property type="component" value="Unassembled WGS sequence"/>
</dbReference>
<sequence>MKPPHLLLPQLTSLTSSETFTIIHHKLMEEWQKCWSNQPLYNKLRNIKLSIKKVKYPPNTKRREEVNITRTKIGIHIN</sequence>
<dbReference type="EMBL" id="VUJU01004118">
    <property type="protein sequence ID" value="KAF0755518.1"/>
    <property type="molecule type" value="Genomic_DNA"/>
</dbReference>
<proteinExistence type="predicted"/>
<accession>A0A6G0YGL2</accession>
<keyword evidence="2" id="KW-1185">Reference proteome</keyword>
<keyword evidence="1" id="KW-0808">Transferase</keyword>
<gene>
    <name evidence="1" type="ORF">FWK35_00013725</name>
</gene>
<comment type="caution">
    <text evidence="1">The sequence shown here is derived from an EMBL/GenBank/DDBJ whole genome shotgun (WGS) entry which is preliminary data.</text>
</comment>
<keyword evidence="1" id="KW-0548">Nucleotidyltransferase</keyword>